<reference evidence="7" key="1">
    <citation type="submission" date="2023-02" db="EMBL/GenBank/DDBJ databases">
        <title>Genome of toxic invasive species Heracleum sosnowskyi carries increased number of genes despite the absence of recent whole-genome duplications.</title>
        <authorList>
            <person name="Schelkunov M."/>
            <person name="Shtratnikova V."/>
            <person name="Makarenko M."/>
            <person name="Klepikova A."/>
            <person name="Omelchenko D."/>
            <person name="Novikova G."/>
            <person name="Obukhova E."/>
            <person name="Bogdanov V."/>
            <person name="Penin A."/>
            <person name="Logacheva M."/>
        </authorList>
    </citation>
    <scope>NUCLEOTIDE SEQUENCE</scope>
    <source>
        <strain evidence="7">Hsosn_3</strain>
        <tissue evidence="7">Leaf</tissue>
    </source>
</reference>
<evidence type="ECO:0000256" key="3">
    <source>
        <dbReference type="ARBA" id="ARBA00022989"/>
    </source>
</evidence>
<evidence type="ECO:0000256" key="4">
    <source>
        <dbReference type="ARBA" id="ARBA00023136"/>
    </source>
</evidence>
<proteinExistence type="predicted"/>
<dbReference type="Pfam" id="PF03168">
    <property type="entry name" value="LEA_2"/>
    <property type="match status" value="1"/>
</dbReference>
<feature type="domain" description="Late embryogenesis abundant protein LEA-2 subgroup" evidence="6">
    <location>
        <begin position="76"/>
        <end position="179"/>
    </location>
</feature>
<gene>
    <name evidence="7" type="ORF">POM88_017875</name>
</gene>
<dbReference type="InterPro" id="IPR004864">
    <property type="entry name" value="LEA_2"/>
</dbReference>
<organism evidence="7 8">
    <name type="scientific">Heracleum sosnowskyi</name>
    <dbReference type="NCBI Taxonomy" id="360622"/>
    <lineage>
        <taxon>Eukaryota</taxon>
        <taxon>Viridiplantae</taxon>
        <taxon>Streptophyta</taxon>
        <taxon>Embryophyta</taxon>
        <taxon>Tracheophyta</taxon>
        <taxon>Spermatophyta</taxon>
        <taxon>Magnoliopsida</taxon>
        <taxon>eudicotyledons</taxon>
        <taxon>Gunneridae</taxon>
        <taxon>Pentapetalae</taxon>
        <taxon>asterids</taxon>
        <taxon>campanulids</taxon>
        <taxon>Apiales</taxon>
        <taxon>Apiaceae</taxon>
        <taxon>Apioideae</taxon>
        <taxon>apioid superclade</taxon>
        <taxon>Tordylieae</taxon>
        <taxon>Tordyliinae</taxon>
        <taxon>Heracleum</taxon>
    </lineage>
</organism>
<dbReference type="EMBL" id="JAUIZM010000004">
    <property type="protein sequence ID" value="KAK1389697.1"/>
    <property type="molecule type" value="Genomic_DNA"/>
</dbReference>
<evidence type="ECO:0000313" key="7">
    <source>
        <dbReference type="EMBL" id="KAK1389697.1"/>
    </source>
</evidence>
<dbReference type="GO" id="GO:0005886">
    <property type="term" value="C:plasma membrane"/>
    <property type="evidence" value="ECO:0007669"/>
    <property type="project" value="TreeGrafter"/>
</dbReference>
<accession>A0AAD8ISL3</accession>
<comment type="subcellular location">
    <subcellularLocation>
        <location evidence="1">Membrane</location>
        <topology evidence="1">Single-pass membrane protein</topology>
    </subcellularLocation>
</comment>
<dbReference type="Proteomes" id="UP001237642">
    <property type="component" value="Unassembled WGS sequence"/>
</dbReference>
<comment type="caution">
    <text evidence="7">The sequence shown here is derived from an EMBL/GenBank/DDBJ whole genome shotgun (WGS) entry which is preliminary data.</text>
</comment>
<evidence type="ECO:0000256" key="2">
    <source>
        <dbReference type="ARBA" id="ARBA00022692"/>
    </source>
</evidence>
<evidence type="ECO:0000256" key="5">
    <source>
        <dbReference type="SAM" id="Phobius"/>
    </source>
</evidence>
<evidence type="ECO:0000313" key="8">
    <source>
        <dbReference type="Proteomes" id="UP001237642"/>
    </source>
</evidence>
<protein>
    <submittedName>
        <fullName evidence="7">VAMP protein SEC22</fullName>
    </submittedName>
</protein>
<dbReference type="InterPro" id="IPR044839">
    <property type="entry name" value="NDR1-like"/>
</dbReference>
<dbReference type="GO" id="GO:0009506">
    <property type="term" value="C:plasmodesma"/>
    <property type="evidence" value="ECO:0007669"/>
    <property type="project" value="TreeGrafter"/>
</dbReference>
<dbReference type="GO" id="GO:0098542">
    <property type="term" value="P:defense response to other organism"/>
    <property type="evidence" value="ECO:0007669"/>
    <property type="project" value="InterPro"/>
</dbReference>
<reference evidence="7" key="2">
    <citation type="submission" date="2023-05" db="EMBL/GenBank/DDBJ databases">
        <authorList>
            <person name="Schelkunov M.I."/>
        </authorList>
    </citation>
    <scope>NUCLEOTIDE SEQUENCE</scope>
    <source>
        <strain evidence="7">Hsosn_3</strain>
        <tissue evidence="7">Leaf</tissue>
    </source>
</reference>
<dbReference type="AlphaFoldDB" id="A0AAD8ISL3"/>
<name>A0AAD8ISL3_9APIA</name>
<keyword evidence="3 5" id="KW-1133">Transmembrane helix</keyword>
<dbReference type="PANTHER" id="PTHR31415:SF51">
    <property type="entry name" value="LATE EMBRYOGENESIS ABUNDANT (LEA) HYDROXYPROLINE-RICH GLYCOPROTEIN FAMILY"/>
    <property type="match status" value="1"/>
</dbReference>
<sequence>MGNTKQCDSHNEGGLRGLRGLCACLLVFCFIVLLVFLITWAILQPKKPRFMIQDATIYDFKISSSPDLFTSNLQVTISSRNRNNKIGIYYDKLDIYATYRDQQITYFTSAPASYQGHKTDTVWSPFVYGTNVPVAPTNSDALSKDQANGAISLMIKINGRVRWRVGSFISGHYHLHVSCPAYIPFGNKNSDTTVVGSGIKYQLSQKCKVDV</sequence>
<keyword evidence="8" id="KW-1185">Reference proteome</keyword>
<keyword evidence="4 5" id="KW-0472">Membrane</keyword>
<feature type="transmembrane region" description="Helical" evidence="5">
    <location>
        <begin position="18"/>
        <end position="43"/>
    </location>
</feature>
<keyword evidence="2 5" id="KW-0812">Transmembrane</keyword>
<evidence type="ECO:0000256" key="1">
    <source>
        <dbReference type="ARBA" id="ARBA00004167"/>
    </source>
</evidence>
<evidence type="ECO:0000259" key="6">
    <source>
        <dbReference type="Pfam" id="PF03168"/>
    </source>
</evidence>
<dbReference type="PANTHER" id="PTHR31415">
    <property type="entry name" value="OS05G0367900 PROTEIN"/>
    <property type="match status" value="1"/>
</dbReference>